<comment type="similarity">
    <text evidence="2 9">Belongs to the mitochondrial carrier (TC 2.A.29) family.</text>
</comment>
<evidence type="ECO:0000256" key="5">
    <source>
        <dbReference type="ARBA" id="ARBA00022737"/>
    </source>
</evidence>
<dbReference type="PANTHER" id="PTHR45635">
    <property type="entry name" value="ADP,ATP CARRIER PROTEIN 1-RELATED-RELATED"/>
    <property type="match status" value="1"/>
</dbReference>
<dbReference type="EMBL" id="CATQJA010002568">
    <property type="protein sequence ID" value="CAJ0571505.1"/>
    <property type="molecule type" value="Genomic_DNA"/>
</dbReference>
<keyword evidence="4 8" id="KW-0812">Transmembrane</keyword>
<comment type="caution">
    <text evidence="11">The sequence shown here is derived from an EMBL/GenBank/DDBJ whole genome shotgun (WGS) entry which is preliminary data.</text>
</comment>
<organism evidence="11 12">
    <name type="scientific">Mesorhabditis spiculigera</name>
    <dbReference type="NCBI Taxonomy" id="96644"/>
    <lineage>
        <taxon>Eukaryota</taxon>
        <taxon>Metazoa</taxon>
        <taxon>Ecdysozoa</taxon>
        <taxon>Nematoda</taxon>
        <taxon>Chromadorea</taxon>
        <taxon>Rhabditida</taxon>
        <taxon>Rhabditina</taxon>
        <taxon>Rhabditomorpha</taxon>
        <taxon>Rhabditoidea</taxon>
        <taxon>Rhabditidae</taxon>
        <taxon>Mesorhabditinae</taxon>
        <taxon>Mesorhabditis</taxon>
    </lineage>
</organism>
<dbReference type="GO" id="GO:0005471">
    <property type="term" value="F:ATP:ADP antiporter activity"/>
    <property type="evidence" value="ECO:0007669"/>
    <property type="project" value="UniProtKB-UniRule"/>
</dbReference>
<name>A0AA36CMU2_9BILA</name>
<evidence type="ECO:0000256" key="7">
    <source>
        <dbReference type="ARBA" id="ARBA00023136"/>
    </source>
</evidence>
<evidence type="ECO:0000313" key="11">
    <source>
        <dbReference type="EMBL" id="CAJ0571505.1"/>
    </source>
</evidence>
<keyword evidence="7 8" id="KW-0472">Membrane</keyword>
<dbReference type="Pfam" id="PF00153">
    <property type="entry name" value="Mito_carr"/>
    <property type="match status" value="3"/>
</dbReference>
<dbReference type="PRINTS" id="PR00926">
    <property type="entry name" value="MITOCARRIER"/>
</dbReference>
<evidence type="ECO:0000256" key="9">
    <source>
        <dbReference type="RuleBase" id="RU000488"/>
    </source>
</evidence>
<dbReference type="GO" id="GO:0005743">
    <property type="term" value="C:mitochondrial inner membrane"/>
    <property type="evidence" value="ECO:0007669"/>
    <property type="project" value="InterPro"/>
</dbReference>
<feature type="repeat" description="Solcar" evidence="8">
    <location>
        <begin position="217"/>
        <end position="301"/>
    </location>
</feature>
<feature type="transmembrane region" description="Helical" evidence="10">
    <location>
        <begin position="180"/>
        <end position="200"/>
    </location>
</feature>
<feature type="repeat" description="Solcar" evidence="8">
    <location>
        <begin position="119"/>
        <end position="209"/>
    </location>
</feature>
<sequence>MVGEKSTTTKKQIKKFARDILAAGSAATISKTAVAPLERVKILLQVQYSHKDIKQGQRYKGILDALVRVPREQRFWSLWRGNAVNVVRYVPTQALNFAFHGYYSSHFLKGIDKEDQFWRYVGLNMMSGGCAGATAMAVSYPLDVVRLRLSSDVGRDVNNRQYKGALDCCRKTFREGGLRALYRGFFVSTPVYFVYRAIYFGANDAIRHLYHRDSRKINFLSTYLIAQSVSIASSLVVYPWDTVRNRMLIKGELGSSSAWTGVKKVYVKEGWRGFYKGALANSFRTCGGALVLTFYHEFEKYF</sequence>
<evidence type="ECO:0000313" key="12">
    <source>
        <dbReference type="Proteomes" id="UP001177023"/>
    </source>
</evidence>
<dbReference type="AlphaFoldDB" id="A0AA36CMU2"/>
<comment type="subcellular location">
    <subcellularLocation>
        <location evidence="1 10">Membrane</location>
        <topology evidence="1 10">Multi-pass membrane protein</topology>
    </subcellularLocation>
</comment>
<proteinExistence type="inferred from homology"/>
<evidence type="ECO:0000256" key="3">
    <source>
        <dbReference type="ARBA" id="ARBA00022448"/>
    </source>
</evidence>
<keyword evidence="6 10" id="KW-1133">Transmembrane helix</keyword>
<evidence type="ECO:0000256" key="4">
    <source>
        <dbReference type="ARBA" id="ARBA00022692"/>
    </source>
</evidence>
<dbReference type="GO" id="GO:1990544">
    <property type="term" value="P:mitochondrial ATP transmembrane transport"/>
    <property type="evidence" value="ECO:0007669"/>
    <property type="project" value="InterPro"/>
</dbReference>
<gene>
    <name evidence="11" type="ORF">MSPICULIGERA_LOCUS9909</name>
</gene>
<evidence type="ECO:0000256" key="2">
    <source>
        <dbReference type="ARBA" id="ARBA00006375"/>
    </source>
</evidence>
<keyword evidence="3 9" id="KW-0813">Transport</keyword>
<dbReference type="InterPro" id="IPR018108">
    <property type="entry name" value="MCP_transmembrane"/>
</dbReference>
<evidence type="ECO:0000256" key="8">
    <source>
        <dbReference type="PROSITE-ProRule" id="PRU00282"/>
    </source>
</evidence>
<dbReference type="Gene3D" id="1.50.40.10">
    <property type="entry name" value="Mitochondrial carrier domain"/>
    <property type="match status" value="1"/>
</dbReference>
<comment type="function">
    <text evidence="10">Catalyzes the exchange of ADP and ATP across the membrane.</text>
</comment>
<dbReference type="PROSITE" id="PS50920">
    <property type="entry name" value="SOLCAR"/>
    <property type="match status" value="3"/>
</dbReference>
<dbReference type="InterPro" id="IPR002113">
    <property type="entry name" value="ADT_euk_type"/>
</dbReference>
<dbReference type="Proteomes" id="UP001177023">
    <property type="component" value="Unassembled WGS sequence"/>
</dbReference>
<dbReference type="PRINTS" id="PR00927">
    <property type="entry name" value="ADPTRNSLCASE"/>
</dbReference>
<dbReference type="PANTHER" id="PTHR45635:SF38">
    <property type="entry name" value="ADP_ATP TRANSLOCASE"/>
    <property type="match status" value="1"/>
</dbReference>
<comment type="subunit">
    <text evidence="10">Monomer.</text>
</comment>
<dbReference type="SUPFAM" id="SSF103506">
    <property type="entry name" value="Mitochondrial carrier"/>
    <property type="match status" value="1"/>
</dbReference>
<evidence type="ECO:0000256" key="1">
    <source>
        <dbReference type="ARBA" id="ARBA00004141"/>
    </source>
</evidence>
<dbReference type="GO" id="GO:0140021">
    <property type="term" value="P:mitochondrial ADP transmembrane transport"/>
    <property type="evidence" value="ECO:0007669"/>
    <property type="project" value="InterPro"/>
</dbReference>
<protein>
    <recommendedName>
        <fullName evidence="10">ADP/ATP translocase</fullName>
    </recommendedName>
    <alternativeName>
        <fullName evidence="10">ADP,ATP carrier protein</fullName>
    </alternativeName>
</protein>
<dbReference type="InterPro" id="IPR002067">
    <property type="entry name" value="MCP"/>
</dbReference>
<comment type="caution">
    <text evidence="10">Lacks conserved residue(s) required for the propagation of feature annotation.</text>
</comment>
<dbReference type="InterPro" id="IPR023395">
    <property type="entry name" value="MCP_dom_sf"/>
</dbReference>
<reference evidence="11" key="1">
    <citation type="submission" date="2023-06" db="EMBL/GenBank/DDBJ databases">
        <authorList>
            <person name="Delattre M."/>
        </authorList>
    </citation>
    <scope>NUCLEOTIDE SEQUENCE</scope>
    <source>
        <strain evidence="11">AF72</strain>
    </source>
</reference>
<accession>A0AA36CMU2</accession>
<feature type="non-terminal residue" evidence="11">
    <location>
        <position position="1"/>
    </location>
</feature>
<dbReference type="GO" id="GO:1901029">
    <property type="term" value="P:negative regulation of mitochondrial outer membrane permeabilization involved in apoptotic signaling pathway"/>
    <property type="evidence" value="ECO:0007669"/>
    <property type="project" value="TreeGrafter"/>
</dbReference>
<feature type="repeat" description="Solcar" evidence="8">
    <location>
        <begin position="14"/>
        <end position="106"/>
    </location>
</feature>
<keyword evidence="12" id="KW-1185">Reference proteome</keyword>
<feature type="transmembrane region" description="Helical" evidence="10">
    <location>
        <begin position="220"/>
        <end position="240"/>
    </location>
</feature>
<evidence type="ECO:0000256" key="10">
    <source>
        <dbReference type="RuleBase" id="RU368008"/>
    </source>
</evidence>
<evidence type="ECO:0000256" key="6">
    <source>
        <dbReference type="ARBA" id="ARBA00022989"/>
    </source>
</evidence>
<keyword evidence="5" id="KW-0677">Repeat</keyword>